<dbReference type="Pfam" id="PF02770">
    <property type="entry name" value="Acyl-CoA_dh_M"/>
    <property type="match status" value="1"/>
</dbReference>
<sequence>MDFSLTEDQQLMVQAIRELMARESWDQYFQECDDTHTYPERFVAELAALGIDSMMLPENHGGMDADWVTLAVVWAELGRLGAPTYVLYQLPTLDTIVREGTEEQIEKVLAYVGTGKQIWNAAMTEPGAGSSLSGMTTTYTRRNGKVYLNGQKTFITSSAHVPYLVVMTRDADNPDVFTEWLVDMTLPGISKAPLDKLGLRMDSCCEVYFDNVELEEKDLFGTEGKGFARGVVDFDMERFLVAACDYGWAHCAFEDAAKYANQRVQGGETIGRYQLIQEKFCNMQIKLTNMRNMIFEIAWKFDNGLMGRGDCSMAKYYCTNAAAEVVDDAIQVLGGIGVTGNHRVARFWRDLRVERISGGTDEMMILTAGRAVLKEYR</sequence>
<evidence type="ECO:0000256" key="6">
    <source>
        <dbReference type="RuleBase" id="RU362125"/>
    </source>
</evidence>
<keyword evidence="3 6" id="KW-0285">Flavoprotein</keyword>
<dbReference type="FunFam" id="1.20.140.10:FF:000001">
    <property type="entry name" value="Acyl-CoA dehydrogenase"/>
    <property type="match status" value="1"/>
</dbReference>
<evidence type="ECO:0000259" key="8">
    <source>
        <dbReference type="Pfam" id="PF02770"/>
    </source>
</evidence>
<dbReference type="Pfam" id="PF00441">
    <property type="entry name" value="Acyl-CoA_dh_1"/>
    <property type="match status" value="1"/>
</dbReference>
<comment type="similarity">
    <text evidence="2 6">Belongs to the acyl-CoA dehydrogenase family.</text>
</comment>
<dbReference type="SUPFAM" id="SSF47203">
    <property type="entry name" value="Acyl-CoA dehydrogenase C-terminal domain-like"/>
    <property type="match status" value="1"/>
</dbReference>
<dbReference type="InterPro" id="IPR006091">
    <property type="entry name" value="Acyl-CoA_Oxase/DH_mid-dom"/>
</dbReference>
<dbReference type="InterPro" id="IPR009100">
    <property type="entry name" value="AcylCoA_DH/oxidase_NM_dom_sf"/>
</dbReference>
<feature type="domain" description="Acyl-CoA dehydrogenase/oxidase C-terminal" evidence="7">
    <location>
        <begin position="224"/>
        <end position="372"/>
    </location>
</feature>
<dbReference type="Gene3D" id="1.20.140.10">
    <property type="entry name" value="Butyryl-CoA Dehydrogenase, subunit A, domain 3"/>
    <property type="match status" value="1"/>
</dbReference>
<dbReference type="Gene3D" id="1.10.540.10">
    <property type="entry name" value="Acyl-CoA dehydrogenase/oxidase, N-terminal domain"/>
    <property type="match status" value="1"/>
</dbReference>
<proteinExistence type="inferred from homology"/>
<evidence type="ECO:0000256" key="3">
    <source>
        <dbReference type="ARBA" id="ARBA00022630"/>
    </source>
</evidence>
<dbReference type="NCBIfam" id="NF002885">
    <property type="entry name" value="PRK03354.1"/>
    <property type="match status" value="1"/>
</dbReference>
<dbReference type="InterPro" id="IPR037069">
    <property type="entry name" value="AcylCoA_DH/ox_N_sf"/>
</dbReference>
<evidence type="ECO:0000313" key="11">
    <source>
        <dbReference type="Proteomes" id="UP000199039"/>
    </source>
</evidence>
<protein>
    <submittedName>
        <fullName evidence="10">Crotonobetainyl-CoA dehydrogenase</fullName>
    </submittedName>
</protein>
<reference evidence="10 11" key="1">
    <citation type="submission" date="2016-09" db="EMBL/GenBank/DDBJ databases">
        <authorList>
            <person name="Capua I."/>
            <person name="De Benedictis P."/>
            <person name="Joannis T."/>
            <person name="Lombin L.H."/>
            <person name="Cattoli G."/>
        </authorList>
    </citation>
    <scope>NUCLEOTIDE SEQUENCE [LARGE SCALE GENOMIC DNA]</scope>
    <source>
        <strain evidence="10 11">ISLP-3</strain>
    </source>
</reference>
<dbReference type="AlphaFoldDB" id="A0A1G6MYX5"/>
<dbReference type="InterPro" id="IPR046373">
    <property type="entry name" value="Acyl-CoA_Oxase/DH_mid-dom_sf"/>
</dbReference>
<evidence type="ECO:0000256" key="2">
    <source>
        <dbReference type="ARBA" id="ARBA00009347"/>
    </source>
</evidence>
<dbReference type="Proteomes" id="UP000199039">
    <property type="component" value="Unassembled WGS sequence"/>
</dbReference>
<organism evidence="10 11">
    <name type="scientific">Sanguibacter gelidistatuariae</name>
    <dbReference type="NCBI Taxonomy" id="1814289"/>
    <lineage>
        <taxon>Bacteria</taxon>
        <taxon>Bacillati</taxon>
        <taxon>Actinomycetota</taxon>
        <taxon>Actinomycetes</taxon>
        <taxon>Micrococcales</taxon>
        <taxon>Sanguibacteraceae</taxon>
        <taxon>Sanguibacter</taxon>
    </lineage>
</organism>
<evidence type="ECO:0000256" key="5">
    <source>
        <dbReference type="ARBA" id="ARBA00023002"/>
    </source>
</evidence>
<dbReference type="PANTHER" id="PTHR43884">
    <property type="entry name" value="ACYL-COA DEHYDROGENASE"/>
    <property type="match status" value="1"/>
</dbReference>
<dbReference type="CDD" id="cd00567">
    <property type="entry name" value="ACAD"/>
    <property type="match status" value="1"/>
</dbReference>
<dbReference type="EMBL" id="FMYH01000003">
    <property type="protein sequence ID" value="SDC60752.1"/>
    <property type="molecule type" value="Genomic_DNA"/>
</dbReference>
<dbReference type="RefSeq" id="WP_093182878.1">
    <property type="nucleotide sequence ID" value="NZ_FMYH01000003.1"/>
</dbReference>
<dbReference type="PANTHER" id="PTHR43884:SF12">
    <property type="entry name" value="ISOVALERYL-COA DEHYDROGENASE, MITOCHONDRIAL-RELATED"/>
    <property type="match status" value="1"/>
</dbReference>
<dbReference type="SUPFAM" id="SSF56645">
    <property type="entry name" value="Acyl-CoA dehydrogenase NM domain-like"/>
    <property type="match status" value="1"/>
</dbReference>
<evidence type="ECO:0000259" key="9">
    <source>
        <dbReference type="Pfam" id="PF02771"/>
    </source>
</evidence>
<dbReference type="Gene3D" id="2.40.110.10">
    <property type="entry name" value="Butyryl-CoA Dehydrogenase, subunit A, domain 2"/>
    <property type="match status" value="1"/>
</dbReference>
<dbReference type="PROSITE" id="PS00073">
    <property type="entry name" value="ACYL_COA_DH_2"/>
    <property type="match status" value="1"/>
</dbReference>
<dbReference type="InterPro" id="IPR006089">
    <property type="entry name" value="Acyl-CoA_DH_CS"/>
</dbReference>
<gene>
    <name evidence="10" type="ORF">SAMN05216410_2009</name>
</gene>
<dbReference type="GO" id="GO:0003995">
    <property type="term" value="F:acyl-CoA dehydrogenase activity"/>
    <property type="evidence" value="ECO:0007669"/>
    <property type="project" value="InterPro"/>
</dbReference>
<evidence type="ECO:0000256" key="1">
    <source>
        <dbReference type="ARBA" id="ARBA00001974"/>
    </source>
</evidence>
<dbReference type="InterPro" id="IPR013786">
    <property type="entry name" value="AcylCoA_DH/ox_N"/>
</dbReference>
<feature type="domain" description="Acyl-CoA dehydrogenase/oxidase N-terminal" evidence="9">
    <location>
        <begin position="6"/>
        <end position="115"/>
    </location>
</feature>
<evidence type="ECO:0000259" key="7">
    <source>
        <dbReference type="Pfam" id="PF00441"/>
    </source>
</evidence>
<dbReference type="STRING" id="1814289.SAMN05216410_2009"/>
<dbReference type="OrthoDB" id="9770681at2"/>
<comment type="cofactor">
    <cofactor evidence="1 6">
        <name>FAD</name>
        <dbReference type="ChEBI" id="CHEBI:57692"/>
    </cofactor>
</comment>
<evidence type="ECO:0000313" key="10">
    <source>
        <dbReference type="EMBL" id="SDC60752.1"/>
    </source>
</evidence>
<keyword evidence="4 6" id="KW-0274">FAD</keyword>
<dbReference type="Pfam" id="PF02771">
    <property type="entry name" value="Acyl-CoA_dh_N"/>
    <property type="match status" value="1"/>
</dbReference>
<dbReference type="InterPro" id="IPR009075">
    <property type="entry name" value="AcylCo_DH/oxidase_C"/>
</dbReference>
<accession>A0A1G6MYX5</accession>
<dbReference type="GO" id="GO:0050660">
    <property type="term" value="F:flavin adenine dinucleotide binding"/>
    <property type="evidence" value="ECO:0007669"/>
    <property type="project" value="InterPro"/>
</dbReference>
<dbReference type="FunFam" id="2.40.110.10:FF:000002">
    <property type="entry name" value="Acyl-CoA dehydrogenase fadE12"/>
    <property type="match status" value="1"/>
</dbReference>
<keyword evidence="11" id="KW-1185">Reference proteome</keyword>
<dbReference type="InterPro" id="IPR036250">
    <property type="entry name" value="AcylCo_DH-like_C"/>
</dbReference>
<keyword evidence="5 6" id="KW-0560">Oxidoreductase</keyword>
<evidence type="ECO:0000256" key="4">
    <source>
        <dbReference type="ARBA" id="ARBA00022827"/>
    </source>
</evidence>
<name>A0A1G6MYX5_9MICO</name>
<feature type="domain" description="Acyl-CoA oxidase/dehydrogenase middle" evidence="8">
    <location>
        <begin position="121"/>
        <end position="212"/>
    </location>
</feature>